<feature type="chain" id="PRO_5010256872" evidence="1">
    <location>
        <begin position="24"/>
        <end position="149"/>
    </location>
</feature>
<dbReference type="Proteomes" id="UP000183639">
    <property type="component" value="Unassembled WGS sequence"/>
</dbReference>
<dbReference type="CDD" id="cd12797">
    <property type="entry name" value="M23_peptidase"/>
    <property type="match status" value="1"/>
</dbReference>
<evidence type="ECO:0000313" key="3">
    <source>
        <dbReference type="EMBL" id="SFI31614.1"/>
    </source>
</evidence>
<dbReference type="PANTHER" id="PTHR21666">
    <property type="entry name" value="PEPTIDASE-RELATED"/>
    <property type="match status" value="1"/>
</dbReference>
<dbReference type="SUPFAM" id="SSF51261">
    <property type="entry name" value="Duplicated hybrid motif"/>
    <property type="match status" value="1"/>
</dbReference>
<dbReference type="Gene3D" id="2.70.70.10">
    <property type="entry name" value="Glucose Permease (Domain IIA)"/>
    <property type="match status" value="1"/>
</dbReference>
<dbReference type="RefSeq" id="WP_075445451.1">
    <property type="nucleotide sequence ID" value="NZ_FOQK01000028.1"/>
</dbReference>
<dbReference type="AlphaFoldDB" id="A0A1I3H7C6"/>
<dbReference type="Pfam" id="PF01551">
    <property type="entry name" value="Peptidase_M23"/>
    <property type="match status" value="1"/>
</dbReference>
<evidence type="ECO:0000256" key="1">
    <source>
        <dbReference type="SAM" id="SignalP"/>
    </source>
</evidence>
<gene>
    <name evidence="3" type="ORF">SAMN04487861_1282</name>
</gene>
<dbReference type="InterPro" id="IPR050570">
    <property type="entry name" value="Cell_wall_metabolism_enzyme"/>
</dbReference>
<dbReference type="OrthoDB" id="9809488at2"/>
<accession>A0A1I3H7C6</accession>
<dbReference type="PANTHER" id="PTHR21666:SF270">
    <property type="entry name" value="MUREIN HYDROLASE ACTIVATOR ENVC"/>
    <property type="match status" value="1"/>
</dbReference>
<name>A0A1I3H7C6_SELRU</name>
<feature type="signal peptide" evidence="1">
    <location>
        <begin position="1"/>
        <end position="23"/>
    </location>
</feature>
<dbReference type="GO" id="GO:0004222">
    <property type="term" value="F:metalloendopeptidase activity"/>
    <property type="evidence" value="ECO:0007669"/>
    <property type="project" value="TreeGrafter"/>
</dbReference>
<proteinExistence type="predicted"/>
<organism evidence="3 4">
    <name type="scientific">Selenomonas ruminantium</name>
    <dbReference type="NCBI Taxonomy" id="971"/>
    <lineage>
        <taxon>Bacteria</taxon>
        <taxon>Bacillati</taxon>
        <taxon>Bacillota</taxon>
        <taxon>Negativicutes</taxon>
        <taxon>Selenomonadales</taxon>
        <taxon>Selenomonadaceae</taxon>
        <taxon>Selenomonas</taxon>
    </lineage>
</organism>
<evidence type="ECO:0000259" key="2">
    <source>
        <dbReference type="Pfam" id="PF01551"/>
    </source>
</evidence>
<dbReference type="EMBL" id="FOQK01000028">
    <property type="protein sequence ID" value="SFI31614.1"/>
    <property type="molecule type" value="Genomic_DNA"/>
</dbReference>
<keyword evidence="1" id="KW-0732">Signal</keyword>
<dbReference type="InterPro" id="IPR016047">
    <property type="entry name" value="M23ase_b-sheet_dom"/>
</dbReference>
<sequence>MLVRKIFCLLAALMFLGSSAAMAEDLPVTSPFGWRVHPISGTYKFHSGVDLGYSYGTGILALFDGVVVDAGNFNDGYGNQVLIYEQADDTFTRYAHCSEVYVSAGEAVQAGQLIAAVGSTGNSTGPHLHLEYIVPGEGGYQYADPLVLF</sequence>
<feature type="domain" description="M23ase beta-sheet core" evidence="2">
    <location>
        <begin position="44"/>
        <end position="133"/>
    </location>
</feature>
<evidence type="ECO:0000313" key="4">
    <source>
        <dbReference type="Proteomes" id="UP000183639"/>
    </source>
</evidence>
<reference evidence="3 4" key="1">
    <citation type="submission" date="2016-10" db="EMBL/GenBank/DDBJ databases">
        <authorList>
            <person name="de Groot N.N."/>
        </authorList>
    </citation>
    <scope>NUCLEOTIDE SEQUENCE [LARGE SCALE GENOMIC DNA]</scope>
    <source>
        <strain evidence="3 4">Z108</strain>
    </source>
</reference>
<protein>
    <submittedName>
        <fullName evidence="3">Peptidase family M23</fullName>
    </submittedName>
</protein>
<dbReference type="InterPro" id="IPR011055">
    <property type="entry name" value="Dup_hybrid_motif"/>
</dbReference>